<reference evidence="1" key="2">
    <citation type="submission" date="2022-01" db="EMBL/GenBank/DDBJ databases">
        <authorList>
            <person name="Yamashiro T."/>
            <person name="Shiraishi A."/>
            <person name="Satake H."/>
            <person name="Nakayama K."/>
        </authorList>
    </citation>
    <scope>NUCLEOTIDE SEQUENCE</scope>
</reference>
<keyword evidence="2" id="KW-1185">Reference proteome</keyword>
<reference evidence="1" key="1">
    <citation type="journal article" date="2022" name="Int. J. Mol. Sci.">
        <title>Draft Genome of Tanacetum Coccineum: Genomic Comparison of Closely Related Tanacetum-Family Plants.</title>
        <authorList>
            <person name="Yamashiro T."/>
            <person name="Shiraishi A."/>
            <person name="Nakayama K."/>
            <person name="Satake H."/>
        </authorList>
    </citation>
    <scope>NUCLEOTIDE SEQUENCE</scope>
</reference>
<name>A0ABQ5A319_9ASTR</name>
<dbReference type="EMBL" id="BQNB010011926">
    <property type="protein sequence ID" value="GJS96989.1"/>
    <property type="molecule type" value="Genomic_DNA"/>
</dbReference>
<feature type="non-terminal residue" evidence="1">
    <location>
        <position position="127"/>
    </location>
</feature>
<sequence length="127" mass="14222">MDENTVRGWLKDHKNDLETLVHQQAVASQSQYEALRSELRETLRSELQETLRSELQAACRLLQTRHGGGGDQGALLPRSMCLDVPKFSGIDPESWIFAINENFSLLNTSAEQHLRIVGFNLEGSAAE</sequence>
<accession>A0ABQ5A319</accession>
<dbReference type="Proteomes" id="UP001151760">
    <property type="component" value="Unassembled WGS sequence"/>
</dbReference>
<evidence type="ECO:0000313" key="2">
    <source>
        <dbReference type="Proteomes" id="UP001151760"/>
    </source>
</evidence>
<proteinExistence type="predicted"/>
<protein>
    <submittedName>
        <fullName evidence="1">Uncharacterized protein</fullName>
    </submittedName>
</protein>
<evidence type="ECO:0000313" key="1">
    <source>
        <dbReference type="EMBL" id="GJS96989.1"/>
    </source>
</evidence>
<gene>
    <name evidence="1" type="ORF">Tco_0803957</name>
</gene>
<organism evidence="1 2">
    <name type="scientific">Tanacetum coccineum</name>
    <dbReference type="NCBI Taxonomy" id="301880"/>
    <lineage>
        <taxon>Eukaryota</taxon>
        <taxon>Viridiplantae</taxon>
        <taxon>Streptophyta</taxon>
        <taxon>Embryophyta</taxon>
        <taxon>Tracheophyta</taxon>
        <taxon>Spermatophyta</taxon>
        <taxon>Magnoliopsida</taxon>
        <taxon>eudicotyledons</taxon>
        <taxon>Gunneridae</taxon>
        <taxon>Pentapetalae</taxon>
        <taxon>asterids</taxon>
        <taxon>campanulids</taxon>
        <taxon>Asterales</taxon>
        <taxon>Asteraceae</taxon>
        <taxon>Asteroideae</taxon>
        <taxon>Anthemideae</taxon>
        <taxon>Anthemidinae</taxon>
        <taxon>Tanacetum</taxon>
    </lineage>
</organism>
<comment type="caution">
    <text evidence="1">The sequence shown here is derived from an EMBL/GenBank/DDBJ whole genome shotgun (WGS) entry which is preliminary data.</text>
</comment>